<evidence type="ECO:0000313" key="3">
    <source>
        <dbReference type="Proteomes" id="UP001217476"/>
    </source>
</evidence>
<proteinExistence type="predicted"/>
<dbReference type="EMBL" id="CP119312">
    <property type="protein sequence ID" value="WEK04276.1"/>
    <property type="molecule type" value="Genomic_DNA"/>
</dbReference>
<dbReference type="AlphaFoldDB" id="A0AAJ5VUA3"/>
<dbReference type="InterPro" id="IPR010093">
    <property type="entry name" value="SinI_DNA-bd"/>
</dbReference>
<dbReference type="GO" id="GO:0003677">
    <property type="term" value="F:DNA binding"/>
    <property type="evidence" value="ECO:0007669"/>
    <property type="project" value="InterPro"/>
</dbReference>
<evidence type="ECO:0000313" key="2">
    <source>
        <dbReference type="EMBL" id="WEK04276.1"/>
    </source>
</evidence>
<organism evidence="2 3">
    <name type="scientific">Candidatus Devosia phytovorans</name>
    <dbReference type="NCBI Taxonomy" id="3121372"/>
    <lineage>
        <taxon>Bacteria</taxon>
        <taxon>Pseudomonadati</taxon>
        <taxon>Pseudomonadota</taxon>
        <taxon>Alphaproteobacteria</taxon>
        <taxon>Hyphomicrobiales</taxon>
        <taxon>Devosiaceae</taxon>
        <taxon>Devosia</taxon>
    </lineage>
</organism>
<feature type="domain" description="Helix-turn-helix" evidence="1">
    <location>
        <begin position="76"/>
        <end position="122"/>
    </location>
</feature>
<evidence type="ECO:0000259" key="1">
    <source>
        <dbReference type="Pfam" id="PF12728"/>
    </source>
</evidence>
<gene>
    <name evidence="2" type="ORF">P0Y65_19170</name>
</gene>
<dbReference type="NCBIfam" id="TIGR01764">
    <property type="entry name" value="excise"/>
    <property type="match status" value="1"/>
</dbReference>
<accession>A0AAJ5VUA3</accession>
<dbReference type="Proteomes" id="UP001217476">
    <property type="component" value="Chromosome"/>
</dbReference>
<protein>
    <submittedName>
        <fullName evidence="2">Helix-turn-helix domain-containing protein</fullName>
    </submittedName>
</protein>
<name>A0AAJ5VUA3_9HYPH</name>
<reference evidence="2" key="1">
    <citation type="submission" date="2023-03" db="EMBL/GenBank/DDBJ databases">
        <title>Andean soil-derived lignocellulolytic bacterial consortium as a source of novel taxa and putative plastic-active enzymes.</title>
        <authorList>
            <person name="Diaz-Garcia L."/>
            <person name="Chuvochina M."/>
            <person name="Feuerriegel G."/>
            <person name="Bunk B."/>
            <person name="Sproer C."/>
            <person name="Streit W.R."/>
            <person name="Rodriguez L.M."/>
            <person name="Overmann J."/>
            <person name="Jimenez D.J."/>
        </authorList>
    </citation>
    <scope>NUCLEOTIDE SEQUENCE</scope>
    <source>
        <strain evidence="2">MAG 4196</strain>
    </source>
</reference>
<dbReference type="InterPro" id="IPR041657">
    <property type="entry name" value="HTH_17"/>
</dbReference>
<dbReference type="Pfam" id="PF12728">
    <property type="entry name" value="HTH_17"/>
    <property type="match status" value="1"/>
</dbReference>
<sequence length="146" mass="16254">MLLERPGTVVPTEQEAEQAAEASRALSRRPKGTLRVRLDDGEELTLPTAAAKLLTHLLTEMSQGNAVTLIPLHAELTTQQAADFLNVSRPHVIRLIEDGRLNHHKVGTHRRIKFGDLEAYQKAANVRRREAMDDLAKEAQELGMGY</sequence>